<sequence length="92" mass="10740">MARYYIRISYFYNDLFQTISILHAIIPPHQPKQKELRRARGLTVFPPLRASSHLRRESRAPSEPERSPATAALLSLQTKHLRSWSRREDSGI</sequence>
<gene>
    <name evidence="2" type="ORF">AVEN_192064_1</name>
</gene>
<dbReference type="EMBL" id="BGPR01000056">
    <property type="protein sequence ID" value="GBL87890.1"/>
    <property type="molecule type" value="Genomic_DNA"/>
</dbReference>
<proteinExistence type="predicted"/>
<protein>
    <submittedName>
        <fullName evidence="2">Uncharacterized protein</fullName>
    </submittedName>
</protein>
<dbReference type="Proteomes" id="UP000499080">
    <property type="component" value="Unassembled WGS sequence"/>
</dbReference>
<evidence type="ECO:0000256" key="1">
    <source>
        <dbReference type="SAM" id="MobiDB-lite"/>
    </source>
</evidence>
<dbReference type="AlphaFoldDB" id="A0A4Y2B6Q6"/>
<name>A0A4Y2B6Q6_ARAVE</name>
<organism evidence="2 3">
    <name type="scientific">Araneus ventricosus</name>
    <name type="common">Orbweaver spider</name>
    <name type="synonym">Epeira ventricosa</name>
    <dbReference type="NCBI Taxonomy" id="182803"/>
    <lineage>
        <taxon>Eukaryota</taxon>
        <taxon>Metazoa</taxon>
        <taxon>Ecdysozoa</taxon>
        <taxon>Arthropoda</taxon>
        <taxon>Chelicerata</taxon>
        <taxon>Arachnida</taxon>
        <taxon>Araneae</taxon>
        <taxon>Araneomorphae</taxon>
        <taxon>Entelegynae</taxon>
        <taxon>Araneoidea</taxon>
        <taxon>Araneidae</taxon>
        <taxon>Araneus</taxon>
    </lineage>
</organism>
<comment type="caution">
    <text evidence="2">The sequence shown here is derived from an EMBL/GenBank/DDBJ whole genome shotgun (WGS) entry which is preliminary data.</text>
</comment>
<feature type="compositionally biased region" description="Basic and acidic residues" evidence="1">
    <location>
        <begin position="54"/>
        <end position="66"/>
    </location>
</feature>
<reference evidence="2 3" key="1">
    <citation type="journal article" date="2019" name="Sci. Rep.">
        <title>Orb-weaving spider Araneus ventricosus genome elucidates the spidroin gene catalogue.</title>
        <authorList>
            <person name="Kono N."/>
            <person name="Nakamura H."/>
            <person name="Ohtoshi R."/>
            <person name="Moran D.A.P."/>
            <person name="Shinohara A."/>
            <person name="Yoshida Y."/>
            <person name="Fujiwara M."/>
            <person name="Mori M."/>
            <person name="Tomita M."/>
            <person name="Arakawa K."/>
        </authorList>
    </citation>
    <scope>NUCLEOTIDE SEQUENCE [LARGE SCALE GENOMIC DNA]</scope>
</reference>
<accession>A0A4Y2B6Q6</accession>
<keyword evidence="3" id="KW-1185">Reference proteome</keyword>
<feature type="region of interest" description="Disordered" evidence="1">
    <location>
        <begin position="47"/>
        <end position="71"/>
    </location>
</feature>
<evidence type="ECO:0000313" key="2">
    <source>
        <dbReference type="EMBL" id="GBL87890.1"/>
    </source>
</evidence>
<evidence type="ECO:0000313" key="3">
    <source>
        <dbReference type="Proteomes" id="UP000499080"/>
    </source>
</evidence>